<proteinExistence type="predicted"/>
<dbReference type="PANTHER" id="PTHR46645">
    <property type="entry name" value="GRAM DOMAIN-CONTAINING PROTEIN 2B-RELATED"/>
    <property type="match status" value="1"/>
</dbReference>
<keyword evidence="4" id="KW-1185">Reference proteome</keyword>
<evidence type="ECO:0000313" key="3">
    <source>
        <dbReference type="Ensembl" id="ENSMUNP00000006937.1"/>
    </source>
</evidence>
<accession>A0A8C6J2X5</accession>
<sequence length="386" mass="44021">MVLVIEQRCDAEEPKVVRPAGKRENRGTLRLSDGENGTDEKRKGGKLPTVLLQTPISETEYFDDQKKVDVARRKSSTDSPLLTMDIKSHPKIERKKRASNQLKANAHFHKLFLDVPIDEPLKQSFTCALQKEILYQGKLFLSENWICFHSKVFGKDTKISIPVLSVTLLKKTKTALLVPNAVIIATVTDRYMFVSLLSRDTTYKLLKSICRHLEDMSMGNSSNPSSAENSFRADRPTTLSLDFNEDYSDLDGIVEQRRQEMEESSSSGSQTPELECFEGHSEAFRFFHKVKSQKLLSLNHVLVFYAVLVCVLIFSTFYMRYKINVLEERLISITSFDSHIKEHPVHHGLGSHLQINADELCDELTANLITLEKIQNNLQKLLEDDE</sequence>
<keyword evidence="2" id="KW-1133">Transmembrane helix</keyword>
<dbReference type="PANTHER" id="PTHR46645:SF2">
    <property type="entry name" value="GRAM DOMAIN-CONTAINING PROTEIN 2B"/>
    <property type="match status" value="1"/>
</dbReference>
<evidence type="ECO:0000313" key="4">
    <source>
        <dbReference type="Proteomes" id="UP000694405"/>
    </source>
</evidence>
<dbReference type="Ensembl" id="ENSMUNT00000008048.2">
    <property type="protein sequence ID" value="ENSMUNP00000006937.1"/>
    <property type="gene ID" value="ENSMUNG00000005583.2"/>
</dbReference>
<dbReference type="Proteomes" id="UP000694405">
    <property type="component" value="Chromosome Z"/>
</dbReference>
<protein>
    <submittedName>
        <fullName evidence="3">Uncharacterized protein</fullName>
    </submittedName>
</protein>
<evidence type="ECO:0000256" key="2">
    <source>
        <dbReference type="SAM" id="Phobius"/>
    </source>
</evidence>
<dbReference type="Pfam" id="PF02893">
    <property type="entry name" value="GRAM"/>
    <property type="match status" value="1"/>
</dbReference>
<name>A0A8C6J2X5_MELUD</name>
<reference evidence="3" key="3">
    <citation type="submission" date="2025-09" db="UniProtKB">
        <authorList>
            <consortium name="Ensembl"/>
        </authorList>
    </citation>
    <scope>IDENTIFICATION</scope>
</reference>
<gene>
    <name evidence="3" type="primary">LOC101874064</name>
</gene>
<feature type="compositionally biased region" description="Basic and acidic residues" evidence="1">
    <location>
        <begin position="17"/>
        <end position="27"/>
    </location>
</feature>
<keyword evidence="2" id="KW-0472">Membrane</keyword>
<feature type="region of interest" description="Disordered" evidence="1">
    <location>
        <begin position="17"/>
        <end position="47"/>
    </location>
</feature>
<feature type="transmembrane region" description="Helical" evidence="2">
    <location>
        <begin position="302"/>
        <end position="321"/>
    </location>
</feature>
<keyword evidence="2" id="KW-0812">Transmembrane</keyword>
<organism evidence="3 4">
    <name type="scientific">Melopsittacus undulatus</name>
    <name type="common">Budgerigar</name>
    <name type="synonym">Psittacus undulatus</name>
    <dbReference type="NCBI Taxonomy" id="13146"/>
    <lineage>
        <taxon>Eukaryota</taxon>
        <taxon>Metazoa</taxon>
        <taxon>Chordata</taxon>
        <taxon>Craniata</taxon>
        <taxon>Vertebrata</taxon>
        <taxon>Euteleostomi</taxon>
        <taxon>Archelosauria</taxon>
        <taxon>Archosauria</taxon>
        <taxon>Dinosauria</taxon>
        <taxon>Saurischia</taxon>
        <taxon>Theropoda</taxon>
        <taxon>Coelurosauria</taxon>
        <taxon>Aves</taxon>
        <taxon>Neognathae</taxon>
        <taxon>Neoaves</taxon>
        <taxon>Telluraves</taxon>
        <taxon>Australaves</taxon>
        <taxon>Psittaciformes</taxon>
        <taxon>Psittaculidae</taxon>
        <taxon>Melopsittacus</taxon>
    </lineage>
</organism>
<dbReference type="InterPro" id="IPR052633">
    <property type="entry name" value="GRAM_domain_protein_2B"/>
</dbReference>
<dbReference type="InterPro" id="IPR011993">
    <property type="entry name" value="PH-like_dom_sf"/>
</dbReference>
<reference evidence="3" key="1">
    <citation type="submission" date="2020-03" db="EMBL/GenBank/DDBJ databases">
        <title>Melopsittacus undulatus (budgerigar) genome, bMelUnd1, maternal haplotype with Z.</title>
        <authorList>
            <person name="Gedman G."/>
            <person name="Mountcastle J."/>
            <person name="Haase B."/>
            <person name="Formenti G."/>
            <person name="Wright T."/>
            <person name="Apodaca J."/>
            <person name="Pelan S."/>
            <person name="Chow W."/>
            <person name="Rhie A."/>
            <person name="Howe K."/>
            <person name="Fedrigo O."/>
            <person name="Jarvis E.D."/>
        </authorList>
    </citation>
    <scope>NUCLEOTIDE SEQUENCE [LARGE SCALE GENOMIC DNA]</scope>
</reference>
<dbReference type="GO" id="GO:0005881">
    <property type="term" value="C:cytoplasmic microtubule"/>
    <property type="evidence" value="ECO:0007669"/>
    <property type="project" value="TreeGrafter"/>
</dbReference>
<dbReference type="AlphaFoldDB" id="A0A8C6J2X5"/>
<dbReference type="CDD" id="cd13220">
    <property type="entry name" value="PH-GRAM_GRAMDC"/>
    <property type="match status" value="1"/>
</dbReference>
<evidence type="ECO:0000256" key="1">
    <source>
        <dbReference type="SAM" id="MobiDB-lite"/>
    </source>
</evidence>
<dbReference type="SMART" id="SM00568">
    <property type="entry name" value="GRAM"/>
    <property type="match status" value="1"/>
</dbReference>
<dbReference type="InterPro" id="IPR004182">
    <property type="entry name" value="GRAM"/>
</dbReference>
<dbReference type="Gene3D" id="2.30.29.30">
    <property type="entry name" value="Pleckstrin-homology domain (PH domain)/Phosphotyrosine-binding domain (PTB)"/>
    <property type="match status" value="1"/>
</dbReference>
<reference evidence="3" key="2">
    <citation type="submission" date="2025-08" db="UniProtKB">
        <authorList>
            <consortium name="Ensembl"/>
        </authorList>
    </citation>
    <scope>IDENTIFICATION</scope>
</reference>
<dbReference type="FunFam" id="2.30.29.30:FF:000086">
    <property type="entry name" value="GRAM domain-containing protein 2B isoform 2"/>
    <property type="match status" value="1"/>
</dbReference>
<dbReference type="OMA" id="ICSTFYM"/>